<protein>
    <submittedName>
        <fullName evidence="1">Uncharacterized protein</fullName>
    </submittedName>
</protein>
<dbReference type="AlphaFoldDB" id="A0A5N5X776"/>
<evidence type="ECO:0000313" key="1">
    <source>
        <dbReference type="EMBL" id="KAB8076601.1"/>
    </source>
</evidence>
<evidence type="ECO:0000313" key="2">
    <source>
        <dbReference type="Proteomes" id="UP000326565"/>
    </source>
</evidence>
<dbReference type="Proteomes" id="UP000326565">
    <property type="component" value="Unassembled WGS sequence"/>
</dbReference>
<name>A0A5N5X776_9EURO</name>
<gene>
    <name evidence="1" type="ORF">BDV29DRAFT_154465</name>
</gene>
<organism evidence="1 2">
    <name type="scientific">Aspergillus leporis</name>
    <dbReference type="NCBI Taxonomy" id="41062"/>
    <lineage>
        <taxon>Eukaryota</taxon>
        <taxon>Fungi</taxon>
        <taxon>Dikarya</taxon>
        <taxon>Ascomycota</taxon>
        <taxon>Pezizomycotina</taxon>
        <taxon>Eurotiomycetes</taxon>
        <taxon>Eurotiomycetidae</taxon>
        <taxon>Eurotiales</taxon>
        <taxon>Aspergillaceae</taxon>
        <taxon>Aspergillus</taxon>
        <taxon>Aspergillus subgen. Circumdati</taxon>
    </lineage>
</organism>
<reference evidence="1 2" key="1">
    <citation type="submission" date="2019-04" db="EMBL/GenBank/DDBJ databases">
        <title>Friends and foes A comparative genomics study of 23 Aspergillus species from section Flavi.</title>
        <authorList>
            <consortium name="DOE Joint Genome Institute"/>
            <person name="Kjaerbolling I."/>
            <person name="Vesth T."/>
            <person name="Frisvad J.C."/>
            <person name="Nybo J.L."/>
            <person name="Theobald S."/>
            <person name="Kildgaard S."/>
            <person name="Isbrandt T."/>
            <person name="Kuo A."/>
            <person name="Sato A."/>
            <person name="Lyhne E.K."/>
            <person name="Kogle M.E."/>
            <person name="Wiebenga A."/>
            <person name="Kun R.S."/>
            <person name="Lubbers R.J."/>
            <person name="Makela M.R."/>
            <person name="Barry K."/>
            <person name="Chovatia M."/>
            <person name="Clum A."/>
            <person name="Daum C."/>
            <person name="Haridas S."/>
            <person name="He G."/>
            <person name="LaButti K."/>
            <person name="Lipzen A."/>
            <person name="Mondo S."/>
            <person name="Riley R."/>
            <person name="Salamov A."/>
            <person name="Simmons B.A."/>
            <person name="Magnuson J.K."/>
            <person name="Henrissat B."/>
            <person name="Mortensen U.H."/>
            <person name="Larsen T.O."/>
            <person name="Devries R.P."/>
            <person name="Grigoriev I.V."/>
            <person name="Machida M."/>
            <person name="Baker S.E."/>
            <person name="Andersen M.R."/>
        </authorList>
    </citation>
    <scope>NUCLEOTIDE SEQUENCE [LARGE SCALE GENOMIC DNA]</scope>
    <source>
        <strain evidence="1 2">CBS 151.66</strain>
    </source>
</reference>
<dbReference type="EMBL" id="ML732178">
    <property type="protein sequence ID" value="KAB8076601.1"/>
    <property type="molecule type" value="Genomic_DNA"/>
</dbReference>
<sequence>MAMALLSIVPSSEHHDSSLDDGTESVHITCSFCGCLGGAYISIPDYHGPYLAYSERSIKDVLFHKPSRSCQDGPGRSLCRVREHMRLAQGHVVQCMLDHAPMIQKQLGSMKRAGEQCYLAVVRFILGTVQDIQERPEYCQTCRLLLGRATERPDDKLRISVEQDLDEPTEYLDWNTWNVPAGSKDKFVTLRMKRRNFPPIFDTFAVGSLLVYTHSQRLRVRISPQTPKKLVKLESKADDVIAWARPLNHNGFLEDVGRMTVRYYEFWGDCSL</sequence>
<accession>A0A5N5X776</accession>
<keyword evidence="2" id="KW-1185">Reference proteome</keyword>
<proteinExistence type="predicted"/>